<protein>
    <submittedName>
        <fullName evidence="2">Uncharacterized protein</fullName>
    </submittedName>
</protein>
<name>A0A0J6FE30_COCPO</name>
<sequence length="411" mass="47380">MQATSSKEAIGQESKNRPQSLRHFETAGKKLKVENLRTILNRIFRLQTNRLRATSETGDSRDFQKLVATFKKQKCCSLKRIIKKMRKRAVPKPLVKLRPTQGPTNNMNEENDDEPPLLALCSHTSTQDERDRLRKKHEELKYHERDQQRQRQQEERDDVNPATEEQVVSLARREQEAPNPFITSPVLVPAIEEPELQVWSKGLNKRPYRSADPTMLNPTWAPKRDSPSPLWPLCPPRRSASRRPRNGWSEEDFAFRDLLRSMLDDETLERVLREDAATEEGEAAAASASSKMENEKLREIMYEMVDNVVDKTVDEVRRVEARSRERRLSRDSEAGRNKVTASQANGESESTGSLTALHSCEPKEINELLHGLLNDLLEIVIADEVDLSDDVRQRVKEIVLFRKRKLFGTEE</sequence>
<dbReference type="AlphaFoldDB" id="A0A0J6FE30"/>
<feature type="region of interest" description="Disordered" evidence="1">
    <location>
        <begin position="273"/>
        <end position="293"/>
    </location>
</feature>
<reference evidence="2 3" key="1">
    <citation type="submission" date="2007-06" db="EMBL/GenBank/DDBJ databases">
        <title>The Genome Sequence of Coccidioides posadasii RMSCC_3488.</title>
        <authorList>
            <consortium name="Coccidioides Genome Resources Consortium"/>
            <consortium name="The Broad Institute Genome Sequencing Platform"/>
            <person name="Henn M.R."/>
            <person name="Sykes S."/>
            <person name="Young S."/>
            <person name="Jaffe D."/>
            <person name="Berlin A."/>
            <person name="Alvarez P."/>
            <person name="Butler J."/>
            <person name="Gnerre S."/>
            <person name="Grabherr M."/>
            <person name="Mauceli E."/>
            <person name="Brockman W."/>
            <person name="Kodira C."/>
            <person name="Alvarado L."/>
            <person name="Zeng Q."/>
            <person name="Crawford M."/>
            <person name="Antoine C."/>
            <person name="Devon K."/>
            <person name="Galgiani J."/>
            <person name="Orsborn K."/>
            <person name="Lewis M.L."/>
            <person name="Nusbaum C."/>
            <person name="Galagan J."/>
            <person name="Birren B."/>
        </authorList>
    </citation>
    <scope>NUCLEOTIDE SEQUENCE [LARGE SCALE GENOMIC DNA]</scope>
    <source>
        <strain evidence="2 3">RMSCC 3488</strain>
    </source>
</reference>
<proteinExistence type="predicted"/>
<dbReference type="EMBL" id="DS268111">
    <property type="protein sequence ID" value="KMM68558.1"/>
    <property type="molecule type" value="Genomic_DNA"/>
</dbReference>
<dbReference type="VEuPathDB" id="FungiDB:CPAG_04884"/>
<feature type="compositionally biased region" description="Basic and acidic residues" evidence="1">
    <location>
        <begin position="321"/>
        <end position="336"/>
    </location>
</feature>
<organism evidence="2 3">
    <name type="scientific">Coccidioides posadasii RMSCC 3488</name>
    <dbReference type="NCBI Taxonomy" id="454284"/>
    <lineage>
        <taxon>Eukaryota</taxon>
        <taxon>Fungi</taxon>
        <taxon>Dikarya</taxon>
        <taxon>Ascomycota</taxon>
        <taxon>Pezizomycotina</taxon>
        <taxon>Eurotiomycetes</taxon>
        <taxon>Eurotiomycetidae</taxon>
        <taxon>Onygenales</taxon>
        <taxon>Onygenaceae</taxon>
        <taxon>Coccidioides</taxon>
    </lineage>
</organism>
<evidence type="ECO:0000313" key="3">
    <source>
        <dbReference type="Proteomes" id="UP000054567"/>
    </source>
</evidence>
<feature type="compositionally biased region" description="Polar residues" evidence="1">
    <location>
        <begin position="339"/>
        <end position="354"/>
    </location>
</feature>
<feature type="region of interest" description="Disordered" evidence="1">
    <location>
        <begin position="214"/>
        <end position="245"/>
    </location>
</feature>
<accession>A0A0J6FE30</accession>
<dbReference type="Proteomes" id="UP000054567">
    <property type="component" value="Unassembled WGS sequence"/>
</dbReference>
<reference evidence="3" key="3">
    <citation type="journal article" date="2010" name="Genome Res.">
        <title>Population genomic sequencing of Coccidioides fungi reveals recent hybridization and transposon control.</title>
        <authorList>
            <person name="Neafsey D.E."/>
            <person name="Barker B.M."/>
            <person name="Sharpton T.J."/>
            <person name="Stajich J.E."/>
            <person name="Park D.J."/>
            <person name="Whiston E."/>
            <person name="Hung C.-Y."/>
            <person name="McMahan C."/>
            <person name="White J."/>
            <person name="Sykes S."/>
            <person name="Heiman D."/>
            <person name="Young S."/>
            <person name="Zeng Q."/>
            <person name="Abouelleil A."/>
            <person name="Aftuck L."/>
            <person name="Bessette D."/>
            <person name="Brown A."/>
            <person name="FitzGerald M."/>
            <person name="Lui A."/>
            <person name="Macdonald J.P."/>
            <person name="Priest M."/>
            <person name="Orbach M.J."/>
            <person name="Galgiani J.N."/>
            <person name="Kirkland T.N."/>
            <person name="Cole G.T."/>
            <person name="Birren B.W."/>
            <person name="Henn M.R."/>
            <person name="Taylor J.W."/>
            <person name="Rounsley S.D."/>
        </authorList>
    </citation>
    <scope>NUCLEOTIDE SEQUENCE [LARGE SCALE GENOMIC DNA]</scope>
    <source>
        <strain evidence="3">RMSCC 3488</strain>
    </source>
</reference>
<evidence type="ECO:0000313" key="2">
    <source>
        <dbReference type="EMBL" id="KMM68558.1"/>
    </source>
</evidence>
<feature type="compositionally biased region" description="Basic and acidic residues" evidence="1">
    <location>
        <begin position="126"/>
        <end position="154"/>
    </location>
</feature>
<reference evidence="3" key="2">
    <citation type="journal article" date="2009" name="Genome Res.">
        <title>Comparative genomic analyses of the human fungal pathogens Coccidioides and their relatives.</title>
        <authorList>
            <person name="Sharpton T.J."/>
            <person name="Stajich J.E."/>
            <person name="Rounsley S.D."/>
            <person name="Gardner M.J."/>
            <person name="Wortman J.R."/>
            <person name="Jordar V.S."/>
            <person name="Maiti R."/>
            <person name="Kodira C.D."/>
            <person name="Neafsey D.E."/>
            <person name="Zeng Q."/>
            <person name="Hung C.-Y."/>
            <person name="McMahan C."/>
            <person name="Muszewska A."/>
            <person name="Grynberg M."/>
            <person name="Mandel M.A."/>
            <person name="Kellner E.M."/>
            <person name="Barker B.M."/>
            <person name="Galgiani J.N."/>
            <person name="Orbach M.J."/>
            <person name="Kirkland T.N."/>
            <person name="Cole G.T."/>
            <person name="Henn M.R."/>
            <person name="Birren B.W."/>
            <person name="Taylor J.W."/>
        </authorList>
    </citation>
    <scope>NUCLEOTIDE SEQUENCE [LARGE SCALE GENOMIC DNA]</scope>
    <source>
        <strain evidence="3">RMSCC 3488</strain>
    </source>
</reference>
<dbReference type="OrthoDB" id="10334798at2759"/>
<gene>
    <name evidence="2" type="ORF">CPAG_04884</name>
</gene>
<evidence type="ECO:0000256" key="1">
    <source>
        <dbReference type="SAM" id="MobiDB-lite"/>
    </source>
</evidence>
<feature type="region of interest" description="Disordered" evidence="1">
    <location>
        <begin position="96"/>
        <end position="166"/>
    </location>
</feature>
<feature type="region of interest" description="Disordered" evidence="1">
    <location>
        <begin position="1"/>
        <end position="26"/>
    </location>
</feature>
<feature type="region of interest" description="Disordered" evidence="1">
    <location>
        <begin position="321"/>
        <end position="354"/>
    </location>
</feature>